<comment type="caution">
    <text evidence="2">The sequence shown here is derived from an EMBL/GenBank/DDBJ whole genome shotgun (WGS) entry which is preliminary data.</text>
</comment>
<dbReference type="Proteomes" id="UP000625711">
    <property type="component" value="Unassembled WGS sequence"/>
</dbReference>
<sequence length="104" mass="12264">MVKHLFVVMLVLLSLASVLSAPIEDDVEIFHSSVDNESRVPKKATKRGIHYPYGLYGHYYIPRKTYLFTPLYKTYGYYGHRYGLGHNFHHYPLGYHNYGHGHYW</sequence>
<dbReference type="AlphaFoldDB" id="A0A834HNI2"/>
<keyword evidence="1" id="KW-0732">Signal</keyword>
<protein>
    <submittedName>
        <fullName evidence="2">Uncharacterized protein</fullName>
    </submittedName>
</protein>
<name>A0A834HNI2_RHYFE</name>
<dbReference type="EMBL" id="JAACXV010014602">
    <property type="protein sequence ID" value="KAF7265610.1"/>
    <property type="molecule type" value="Genomic_DNA"/>
</dbReference>
<feature type="signal peptide" evidence="1">
    <location>
        <begin position="1"/>
        <end position="20"/>
    </location>
</feature>
<organism evidence="2 3">
    <name type="scientific">Rhynchophorus ferrugineus</name>
    <name type="common">Red palm weevil</name>
    <name type="synonym">Curculio ferrugineus</name>
    <dbReference type="NCBI Taxonomy" id="354439"/>
    <lineage>
        <taxon>Eukaryota</taxon>
        <taxon>Metazoa</taxon>
        <taxon>Ecdysozoa</taxon>
        <taxon>Arthropoda</taxon>
        <taxon>Hexapoda</taxon>
        <taxon>Insecta</taxon>
        <taxon>Pterygota</taxon>
        <taxon>Neoptera</taxon>
        <taxon>Endopterygota</taxon>
        <taxon>Coleoptera</taxon>
        <taxon>Polyphaga</taxon>
        <taxon>Cucujiformia</taxon>
        <taxon>Curculionidae</taxon>
        <taxon>Dryophthorinae</taxon>
        <taxon>Rhynchophorus</taxon>
    </lineage>
</organism>
<keyword evidence="3" id="KW-1185">Reference proteome</keyword>
<evidence type="ECO:0000313" key="3">
    <source>
        <dbReference type="Proteomes" id="UP000625711"/>
    </source>
</evidence>
<evidence type="ECO:0000256" key="1">
    <source>
        <dbReference type="SAM" id="SignalP"/>
    </source>
</evidence>
<reference evidence="2" key="1">
    <citation type="submission" date="2020-08" db="EMBL/GenBank/DDBJ databases">
        <title>Genome sequencing and assembly of the red palm weevil Rhynchophorus ferrugineus.</title>
        <authorList>
            <person name="Dias G.B."/>
            <person name="Bergman C.M."/>
            <person name="Manee M."/>
        </authorList>
    </citation>
    <scope>NUCLEOTIDE SEQUENCE</scope>
    <source>
        <strain evidence="2">AA-2017</strain>
        <tissue evidence="2">Whole larva</tissue>
    </source>
</reference>
<gene>
    <name evidence="2" type="ORF">GWI33_020986</name>
</gene>
<proteinExistence type="predicted"/>
<accession>A0A834HNI2</accession>
<evidence type="ECO:0000313" key="2">
    <source>
        <dbReference type="EMBL" id="KAF7265610.1"/>
    </source>
</evidence>
<feature type="chain" id="PRO_5032685020" evidence="1">
    <location>
        <begin position="21"/>
        <end position="104"/>
    </location>
</feature>